<proteinExistence type="predicted"/>
<keyword evidence="3" id="KW-1185">Reference proteome</keyword>
<feature type="compositionally biased region" description="Basic and acidic residues" evidence="1">
    <location>
        <begin position="505"/>
        <end position="522"/>
    </location>
</feature>
<dbReference type="EMBL" id="CABPRJ010001903">
    <property type="protein sequence ID" value="VVC40417.1"/>
    <property type="molecule type" value="Genomic_DNA"/>
</dbReference>
<feature type="compositionally biased region" description="Low complexity" evidence="1">
    <location>
        <begin position="423"/>
        <end position="450"/>
    </location>
</feature>
<feature type="region of interest" description="Disordered" evidence="1">
    <location>
        <begin position="422"/>
        <end position="457"/>
    </location>
</feature>
<gene>
    <name evidence="2" type="ORF">CINCED_3A016330</name>
</gene>
<organism evidence="2 3">
    <name type="scientific">Cinara cedri</name>
    <dbReference type="NCBI Taxonomy" id="506608"/>
    <lineage>
        <taxon>Eukaryota</taxon>
        <taxon>Metazoa</taxon>
        <taxon>Ecdysozoa</taxon>
        <taxon>Arthropoda</taxon>
        <taxon>Hexapoda</taxon>
        <taxon>Insecta</taxon>
        <taxon>Pterygota</taxon>
        <taxon>Neoptera</taxon>
        <taxon>Paraneoptera</taxon>
        <taxon>Hemiptera</taxon>
        <taxon>Sternorrhyncha</taxon>
        <taxon>Aphidomorpha</taxon>
        <taxon>Aphidoidea</taxon>
        <taxon>Aphididae</taxon>
        <taxon>Lachninae</taxon>
        <taxon>Cinara</taxon>
    </lineage>
</organism>
<accession>A0A5E4N6S6</accession>
<feature type="region of interest" description="Disordered" evidence="1">
    <location>
        <begin position="492"/>
        <end position="941"/>
    </location>
</feature>
<feature type="compositionally biased region" description="Basic and acidic residues" evidence="1">
    <location>
        <begin position="829"/>
        <end position="843"/>
    </location>
</feature>
<feature type="compositionally biased region" description="Polar residues" evidence="1">
    <location>
        <begin position="916"/>
        <end position="930"/>
    </location>
</feature>
<feature type="compositionally biased region" description="Polar residues" evidence="1">
    <location>
        <begin position="116"/>
        <end position="128"/>
    </location>
</feature>
<dbReference type="AlphaFoldDB" id="A0A5E4N6S6"/>
<feature type="compositionally biased region" description="Low complexity" evidence="1">
    <location>
        <begin position="329"/>
        <end position="341"/>
    </location>
</feature>
<evidence type="ECO:0000256" key="1">
    <source>
        <dbReference type="SAM" id="MobiDB-lite"/>
    </source>
</evidence>
<feature type="compositionally biased region" description="Polar residues" evidence="1">
    <location>
        <begin position="365"/>
        <end position="376"/>
    </location>
</feature>
<feature type="compositionally biased region" description="Polar residues" evidence="1">
    <location>
        <begin position="746"/>
        <end position="759"/>
    </location>
</feature>
<sequence length="941" mass="103695">MFLREHDLDLNSTNMLDVYRSDSQKSDSSTRPRVSFNRDVRIKKIGNSDAASIVEALAGDGEGHLVPTPVRREKIKSSKRELALEADRVLKQADSVASLHSASPPRRQQRSKPDSEGSSLQRKTSFGGTDSKKWNSEGKLSSYMSLDRPKNRIRKREQLPWGEQRHGGQQYRSSADLSAAATVTPPKRRSASGGGKLTRSVSDAGDRNKPLAANGKDAKRSISLFGTIERIKTKIRKRPTVATAVETDPGARKTTMTSAMERSAEPVTVESAPSPPPAPVRAKKQLSPIIESSPRDEYFKYTVGGPFGNGHGSPPRPVRGHKVDRIVRQLQHQQQHQQQQQSAATAEPARPPSSPDSAHAHNGNEPFSYTATTPTPTIVHLLDVDRTPPPRQYRSAAGMDDTWTSYDDLSHRRDALESRLQKRAAAVRPPRAATSSNTARTSTTRTRSATLIAPGPAVTSPDTYATVYKKNETLGGGDRYFERKIVTEHRFARRTPRLSGDGEDGDKRDERDRDDHGERGERESDEQYDERDHSGRDHGGRDYGGRDHNEHNERRRSRSAGRPTIVSRNEVPVLNSARSEKPAKKRSRLDKFKMLFTGGGSSSASKENKRPASAKTQYNSSDPESYTSSLRKRYNVFSGNENNKQGNHVSGNRRMSSPGKTSKTTGNNGAWFKSLDRFGKKNKRSKTFTSGSENDDEIRVHRVNDRNNPTKGSSTTARSYHSVGNLNSLDMDQSPRLMADKRHSLIESSAGSTTEGDSSQKSHKSTVYLHATTVGEIPESRQLHQSVFGAKSRRAASREELSSRNDAFGGTQKRTLSRSVSVLAPWAPRHGEGRTVDYDERGRPPRAPPTRGTTGKRQGAVKATKNDQEQSPVPAAVSRKNRGVASSGEESSLLDEVIIRTTGRTGKLIKDDRSTSRQIGRSMSSVNNRAGGTLTRVKSKS</sequence>
<protein>
    <submittedName>
        <fullName evidence="2">Uncharacterized protein</fullName>
    </submittedName>
</protein>
<evidence type="ECO:0000313" key="2">
    <source>
        <dbReference type="EMBL" id="VVC40417.1"/>
    </source>
</evidence>
<dbReference type="Proteomes" id="UP000325440">
    <property type="component" value="Unassembled WGS sequence"/>
</dbReference>
<feature type="compositionally biased region" description="Polar residues" evidence="1">
    <location>
        <begin position="706"/>
        <end position="731"/>
    </location>
</feature>
<reference evidence="2 3" key="1">
    <citation type="submission" date="2019-08" db="EMBL/GenBank/DDBJ databases">
        <authorList>
            <person name="Alioto T."/>
            <person name="Alioto T."/>
            <person name="Gomez Garrido J."/>
        </authorList>
    </citation>
    <scope>NUCLEOTIDE SEQUENCE [LARGE SCALE GENOMIC DNA]</scope>
</reference>
<feature type="region of interest" description="Disordered" evidence="1">
    <location>
        <begin position="239"/>
        <end position="404"/>
    </location>
</feature>
<feature type="compositionally biased region" description="Polar residues" evidence="1">
    <location>
        <begin position="637"/>
        <end position="668"/>
    </location>
</feature>
<dbReference type="OrthoDB" id="6512771at2759"/>
<feature type="compositionally biased region" description="Polar residues" evidence="1">
    <location>
        <begin position="614"/>
        <end position="629"/>
    </location>
</feature>
<feature type="compositionally biased region" description="Basic and acidic residues" evidence="1">
    <location>
        <begin position="530"/>
        <end position="553"/>
    </location>
</feature>
<feature type="region of interest" description="Disordered" evidence="1">
    <location>
        <begin position="94"/>
        <end position="219"/>
    </location>
</feature>
<evidence type="ECO:0000313" key="3">
    <source>
        <dbReference type="Proteomes" id="UP000325440"/>
    </source>
</evidence>
<name>A0A5E4N6S6_9HEMI</name>